<dbReference type="Proteomes" id="UP000001631">
    <property type="component" value="Unassembled WGS sequence"/>
</dbReference>
<evidence type="ECO:0000313" key="2">
    <source>
        <dbReference type="Proteomes" id="UP000001631"/>
    </source>
</evidence>
<dbReference type="AlphaFoldDB" id="C0NVU0"/>
<name>C0NVU0_AJECG</name>
<reference evidence="1" key="1">
    <citation type="submission" date="2009-02" db="EMBL/GenBank/DDBJ databases">
        <title>The Genome Sequence of Ajellomyces capsulatus strain G186AR.</title>
        <authorList>
            <consortium name="The Broad Institute Genome Sequencing Platform"/>
            <person name="Champion M."/>
            <person name="Cuomo C."/>
            <person name="Ma L.-J."/>
            <person name="Henn M.R."/>
            <person name="Sil A."/>
            <person name="Goldman B."/>
            <person name="Young S.K."/>
            <person name="Kodira C.D."/>
            <person name="Zeng Q."/>
            <person name="Koehrsen M."/>
            <person name="Alvarado L."/>
            <person name="Berlin A."/>
            <person name="Borenstein D."/>
            <person name="Chen Z."/>
            <person name="Engels R."/>
            <person name="Freedman E."/>
            <person name="Gellesch M."/>
            <person name="Goldberg J."/>
            <person name="Griggs A."/>
            <person name="Gujja S."/>
            <person name="Heiman D."/>
            <person name="Hepburn T."/>
            <person name="Howarth C."/>
            <person name="Jen D."/>
            <person name="Larson L."/>
            <person name="Lewis B."/>
            <person name="Mehta T."/>
            <person name="Park D."/>
            <person name="Pearson M."/>
            <person name="Roberts A."/>
            <person name="Saif S."/>
            <person name="Shea T."/>
            <person name="Shenoy N."/>
            <person name="Sisk P."/>
            <person name="Stolte C."/>
            <person name="Sykes S."/>
            <person name="Walk T."/>
            <person name="White J."/>
            <person name="Yandava C."/>
            <person name="Klein B."/>
            <person name="McEwen J.G."/>
            <person name="Puccia R."/>
            <person name="Goldman G.H."/>
            <person name="Felipe M.S."/>
            <person name="Nino-Vega G."/>
            <person name="San-Blas G."/>
            <person name="Taylor J."/>
            <person name="Mendoza L."/>
            <person name="Galagan J."/>
            <person name="Nusbaum C."/>
            <person name="Birren B."/>
        </authorList>
    </citation>
    <scope>NUCLEOTIDE SEQUENCE</scope>
    <source>
        <strain evidence="1">G186AR</strain>
    </source>
</reference>
<dbReference type="VEuPathDB" id="FungiDB:I7I50_09625"/>
<dbReference type="RefSeq" id="XP_045285110.1">
    <property type="nucleotide sequence ID" value="XM_045434319.1"/>
</dbReference>
<dbReference type="HOGENOM" id="CLU_1402068_0_0_1"/>
<gene>
    <name evidence="1" type="ORF">HCBG_07270</name>
</gene>
<keyword evidence="2" id="KW-1185">Reference proteome</keyword>
<sequence length="194" mass="21571">MTEATTSKALNAIRGCIRKSGFMIICLRRRGRKGTFFIQPAHSHNIATKVTVRYILLRTPARCPDLATPAKDRTDRQEFLFAKRARMPRSERDKKFLKETAKDMIAGDDDVELALEETTGEEDFKYEKSPNVCGVVVDKGSGRGYAQITGGGKDPRIIYTGRGESGCVKAEILAGQTCMLYGRSTVLYILPRST</sequence>
<proteinExistence type="predicted"/>
<dbReference type="InParanoid" id="C0NVU0"/>
<dbReference type="EMBL" id="GG663373">
    <property type="protein sequence ID" value="EEH04629.1"/>
    <property type="molecule type" value="Genomic_DNA"/>
</dbReference>
<accession>C0NVU0</accession>
<organism evidence="1 2">
    <name type="scientific">Ajellomyces capsulatus (strain G186AR / H82 / ATCC MYA-2454 / RMSCC 2432)</name>
    <name type="common">Darling's disease fungus</name>
    <name type="synonym">Histoplasma capsulatum</name>
    <dbReference type="NCBI Taxonomy" id="447093"/>
    <lineage>
        <taxon>Eukaryota</taxon>
        <taxon>Fungi</taxon>
        <taxon>Dikarya</taxon>
        <taxon>Ascomycota</taxon>
        <taxon>Pezizomycotina</taxon>
        <taxon>Eurotiomycetes</taxon>
        <taxon>Eurotiomycetidae</taxon>
        <taxon>Onygenales</taxon>
        <taxon>Ajellomycetaceae</taxon>
        <taxon>Histoplasma</taxon>
    </lineage>
</organism>
<dbReference type="GeneID" id="69040286"/>
<protein>
    <submittedName>
        <fullName evidence="1">Uncharacterized protein</fullName>
    </submittedName>
</protein>
<evidence type="ECO:0000313" key="1">
    <source>
        <dbReference type="EMBL" id="EEH04629.1"/>
    </source>
</evidence>